<dbReference type="AlphaFoldDB" id="A0A8H5C9L4"/>
<dbReference type="PANTHER" id="PTHR10775:SF185">
    <property type="entry name" value="OS08G0208400 PROTEIN"/>
    <property type="match status" value="1"/>
</dbReference>
<organism evidence="1 2">
    <name type="scientific">Tetrapyrgos nigripes</name>
    <dbReference type="NCBI Taxonomy" id="182062"/>
    <lineage>
        <taxon>Eukaryota</taxon>
        <taxon>Fungi</taxon>
        <taxon>Dikarya</taxon>
        <taxon>Basidiomycota</taxon>
        <taxon>Agaricomycotina</taxon>
        <taxon>Agaricomycetes</taxon>
        <taxon>Agaricomycetidae</taxon>
        <taxon>Agaricales</taxon>
        <taxon>Marasmiineae</taxon>
        <taxon>Marasmiaceae</taxon>
        <taxon>Tetrapyrgos</taxon>
    </lineage>
</organism>
<evidence type="ECO:0000313" key="1">
    <source>
        <dbReference type="EMBL" id="KAF5337458.1"/>
    </source>
</evidence>
<dbReference type="InterPro" id="IPR004242">
    <property type="entry name" value="Transposase_21"/>
</dbReference>
<dbReference type="PANTHER" id="PTHR10775">
    <property type="entry name" value="OS08G0208400 PROTEIN"/>
    <property type="match status" value="1"/>
</dbReference>
<evidence type="ECO:0000313" key="2">
    <source>
        <dbReference type="Proteomes" id="UP000559256"/>
    </source>
</evidence>
<evidence type="ECO:0008006" key="3">
    <source>
        <dbReference type="Google" id="ProtNLM"/>
    </source>
</evidence>
<dbReference type="EMBL" id="JAACJM010000218">
    <property type="protein sequence ID" value="KAF5337458.1"/>
    <property type="molecule type" value="Genomic_DNA"/>
</dbReference>
<dbReference type="OrthoDB" id="3251442at2759"/>
<dbReference type="Pfam" id="PF02992">
    <property type="entry name" value="Transposase_21"/>
    <property type="match status" value="1"/>
</dbReference>
<sequence length="701" mass="79958">MPRSTKQWCEHCQKHISQQCANEHWAFLFNPYTTARLPSGSTAASEAPGNYENTEYWNEPFNNEEAFLPEDNHLPNPAHLQNIRAWVEDGDEDEDLMDMDGWTTRELDDKDESDSEDEEEDFDWDGFVRRYRVSSRNLSPEDRLGAAFEQEASAATLAEYDLAICRAFAYKLTTHTTDRAFAKTPYAFPRHPSQLPLPKLDGIRSRVTALSSVVPRLFDCCPNSCCAYTGHHADLDTCPYCHEKRFRANGKPRKQFTYIPLIPRLQAFTRSTDMVEKMQYRAREHKHKAGHLNDIFDGTTYRKLRRRHVHINHTPLPHKYFEDERDCALGLSTDGFAPHKRRKKTAWPLIIFNYNLPPDIRFHVEHILSLGVIPGPKKPHDIDSFLWPLLKELSLLAGGVRAYDVLNNVIFSLRAYLIAVFGDIPAVSMLMHMKGHNAKSPCRMCSISGVAGPDSRTYYVPLNREWNVGDDDGNNIIQAYDPHSLPMHSAIILCPPKAQSTQDHLSAGLVTAVCTALVTRFDSRNITIRVVRKHFQSAHVEVWGCIRQVDSEEGETIRASHVGGIASEDSRDATFVQYEAYVDLHARKKNHRRKMVLQQFYGQLERIIVVSFSDPDACRVLRVSAGEEICLAAMRSCKLDNKQPLRDVDMYFYSSTGALDVIGIESIQCLMGRVKNRNKTGWVLLDRSGVLKRTLYIESDD</sequence>
<keyword evidence="2" id="KW-1185">Reference proteome</keyword>
<name>A0A8H5C9L4_9AGAR</name>
<comment type="caution">
    <text evidence="1">The sequence shown here is derived from an EMBL/GenBank/DDBJ whole genome shotgun (WGS) entry which is preliminary data.</text>
</comment>
<reference evidence="1 2" key="1">
    <citation type="journal article" date="2020" name="ISME J.">
        <title>Uncovering the hidden diversity of litter-decomposition mechanisms in mushroom-forming fungi.</title>
        <authorList>
            <person name="Floudas D."/>
            <person name="Bentzer J."/>
            <person name="Ahren D."/>
            <person name="Johansson T."/>
            <person name="Persson P."/>
            <person name="Tunlid A."/>
        </authorList>
    </citation>
    <scope>NUCLEOTIDE SEQUENCE [LARGE SCALE GENOMIC DNA]</scope>
    <source>
        <strain evidence="1 2">CBS 291.85</strain>
    </source>
</reference>
<proteinExistence type="predicted"/>
<protein>
    <recommendedName>
        <fullName evidence="3">Transposase family Tnp2 protein</fullName>
    </recommendedName>
</protein>
<gene>
    <name evidence="1" type="ORF">D9758_018018</name>
</gene>
<dbReference type="Proteomes" id="UP000559256">
    <property type="component" value="Unassembled WGS sequence"/>
</dbReference>
<accession>A0A8H5C9L4</accession>